<evidence type="ECO:0000313" key="2">
    <source>
        <dbReference type="Proteomes" id="UP000886818"/>
    </source>
</evidence>
<dbReference type="Proteomes" id="UP000886818">
    <property type="component" value="Chromosome"/>
</dbReference>
<dbReference type="RefSeq" id="WP_218283734.1">
    <property type="nucleotide sequence ID" value="NZ_CP078093.1"/>
</dbReference>
<dbReference type="EMBL" id="CP078093">
    <property type="protein sequence ID" value="QXM07043.1"/>
    <property type="molecule type" value="Genomic_DNA"/>
</dbReference>
<sequence>MSKIKLNKNTKPIENHKTAPWTNIQNLKLESSVPIPNELEVENAKEWVDENEK</sequence>
<dbReference type="InterPro" id="IPR024209">
    <property type="entry name" value="CDIF630_02480-like"/>
</dbReference>
<reference evidence="1" key="1">
    <citation type="submission" date="2021-07" db="EMBL/GenBank/DDBJ databases">
        <title>Complete genome sequence of Crassaminicella sp. 143-21, isolated from a deep-sea hydrothermal vent.</title>
        <authorList>
            <person name="Li X."/>
        </authorList>
    </citation>
    <scope>NUCLEOTIDE SEQUENCE</scope>
    <source>
        <strain evidence="1">143-21</strain>
    </source>
</reference>
<evidence type="ECO:0000313" key="1">
    <source>
        <dbReference type="EMBL" id="QXM07043.1"/>
    </source>
</evidence>
<protein>
    <submittedName>
        <fullName evidence="1">DUF3787 domain-containing protein</fullName>
    </submittedName>
</protein>
<accession>A0ABX8RD92</accession>
<dbReference type="Pfam" id="PF12655">
    <property type="entry name" value="CDIF630_02480-like"/>
    <property type="match status" value="1"/>
</dbReference>
<keyword evidence="2" id="KW-1185">Reference proteome</keyword>
<gene>
    <name evidence="1" type="ORF">KVH43_04820</name>
</gene>
<organism evidence="1 2">
    <name type="scientific">Crassaminicella indica</name>
    <dbReference type="NCBI Taxonomy" id="2855394"/>
    <lineage>
        <taxon>Bacteria</taxon>
        <taxon>Bacillati</taxon>
        <taxon>Bacillota</taxon>
        <taxon>Clostridia</taxon>
        <taxon>Eubacteriales</taxon>
        <taxon>Clostridiaceae</taxon>
        <taxon>Crassaminicella</taxon>
    </lineage>
</organism>
<name>A0ABX8RD92_9CLOT</name>
<proteinExistence type="predicted"/>